<dbReference type="EMBL" id="RSCD01000006">
    <property type="protein sequence ID" value="RSH92153.1"/>
    <property type="molecule type" value="Genomic_DNA"/>
</dbReference>
<dbReference type="Pfam" id="PF01370">
    <property type="entry name" value="Epimerase"/>
    <property type="match status" value="1"/>
</dbReference>
<comment type="caution">
    <text evidence="2">The sequence shown here is derived from an EMBL/GenBank/DDBJ whole genome shotgun (WGS) entry which is preliminary data.</text>
</comment>
<dbReference type="InterPro" id="IPR001509">
    <property type="entry name" value="Epimerase_deHydtase"/>
</dbReference>
<protein>
    <recommendedName>
        <fullName evidence="1">NAD-dependent epimerase/dehydratase domain-containing protein</fullName>
    </recommendedName>
</protein>
<dbReference type="PANTHER" id="PTHR48079:SF6">
    <property type="entry name" value="NAD(P)-BINDING DOMAIN-CONTAINING PROTEIN-RELATED"/>
    <property type="match status" value="1"/>
</dbReference>
<dbReference type="SUPFAM" id="SSF51735">
    <property type="entry name" value="NAD(P)-binding Rossmann-fold domains"/>
    <property type="match status" value="1"/>
</dbReference>
<dbReference type="OrthoDB" id="2735536at2759"/>
<proteinExistence type="predicted"/>
<gene>
    <name evidence="2" type="ORF">EHS25_008568</name>
</gene>
<dbReference type="AlphaFoldDB" id="A0A427YM38"/>
<organism evidence="2 3">
    <name type="scientific">Saitozyma podzolica</name>
    <dbReference type="NCBI Taxonomy" id="1890683"/>
    <lineage>
        <taxon>Eukaryota</taxon>
        <taxon>Fungi</taxon>
        <taxon>Dikarya</taxon>
        <taxon>Basidiomycota</taxon>
        <taxon>Agaricomycotina</taxon>
        <taxon>Tremellomycetes</taxon>
        <taxon>Tremellales</taxon>
        <taxon>Trimorphomycetaceae</taxon>
        <taxon>Saitozyma</taxon>
    </lineage>
</organism>
<dbReference type="InterPro" id="IPR036291">
    <property type="entry name" value="NAD(P)-bd_dom_sf"/>
</dbReference>
<sequence>MSYTFDRIAPGSLVLVTGATGLIGSSVTTSVLEHGYKVRAATRSVKKQQPFQQYLEGKYGKDAIEFVEVTDFTDPKVWDALLEGVQGVIHLATDTSFSPRYDEVVPSIEALTETFLAASSRAPHVKSVVMTSSRIAVFNPTFGQDLDLTVNDWADYMVDLAKTVKEDDPMAPVLVYAASKPHFAFNTVLPDYVAGPAANPTPGNYSTHTFLNQVFQGDANSYAVAFMKPASRFVDVRDTADVHLAALTESHLDGQRLWAAPHKFTIDDILAAWREAFPDRKILPDFKFEGQPDINIDDEQSTALLKAFKGADWYSLKETVVDNVKSVL</sequence>
<dbReference type="STRING" id="1890683.A0A427YM38"/>
<dbReference type="PANTHER" id="PTHR48079">
    <property type="entry name" value="PROTEIN YEEZ"/>
    <property type="match status" value="1"/>
</dbReference>
<dbReference type="Proteomes" id="UP000279259">
    <property type="component" value="Unassembled WGS sequence"/>
</dbReference>
<evidence type="ECO:0000259" key="1">
    <source>
        <dbReference type="Pfam" id="PF01370"/>
    </source>
</evidence>
<feature type="domain" description="NAD-dependent epimerase/dehydratase" evidence="1">
    <location>
        <begin position="14"/>
        <end position="249"/>
    </location>
</feature>
<reference evidence="2 3" key="1">
    <citation type="submission" date="2018-11" db="EMBL/GenBank/DDBJ databases">
        <title>Genome sequence of Saitozyma podzolica DSM 27192.</title>
        <authorList>
            <person name="Aliyu H."/>
            <person name="Gorte O."/>
            <person name="Ochsenreither K."/>
        </authorList>
    </citation>
    <scope>NUCLEOTIDE SEQUENCE [LARGE SCALE GENOMIC DNA]</scope>
    <source>
        <strain evidence="2 3">DSM 27192</strain>
    </source>
</reference>
<name>A0A427YM38_9TREE</name>
<evidence type="ECO:0000313" key="2">
    <source>
        <dbReference type="EMBL" id="RSH92153.1"/>
    </source>
</evidence>
<dbReference type="GO" id="GO:0005737">
    <property type="term" value="C:cytoplasm"/>
    <property type="evidence" value="ECO:0007669"/>
    <property type="project" value="TreeGrafter"/>
</dbReference>
<dbReference type="Gene3D" id="3.40.50.720">
    <property type="entry name" value="NAD(P)-binding Rossmann-like Domain"/>
    <property type="match status" value="1"/>
</dbReference>
<keyword evidence="3" id="KW-1185">Reference proteome</keyword>
<dbReference type="InterPro" id="IPR051783">
    <property type="entry name" value="NAD(P)-dependent_oxidoreduct"/>
</dbReference>
<accession>A0A427YM38</accession>
<dbReference type="GO" id="GO:0004029">
    <property type="term" value="F:aldehyde dehydrogenase (NAD+) activity"/>
    <property type="evidence" value="ECO:0007669"/>
    <property type="project" value="TreeGrafter"/>
</dbReference>
<evidence type="ECO:0000313" key="3">
    <source>
        <dbReference type="Proteomes" id="UP000279259"/>
    </source>
</evidence>